<evidence type="ECO:0000256" key="5">
    <source>
        <dbReference type="SAM" id="MobiDB-lite"/>
    </source>
</evidence>
<evidence type="ECO:0000256" key="2">
    <source>
        <dbReference type="ARBA" id="ARBA00022884"/>
    </source>
</evidence>
<evidence type="ECO:0000256" key="3">
    <source>
        <dbReference type="ARBA" id="ARBA00023125"/>
    </source>
</evidence>
<proteinExistence type="inferred from homology"/>
<dbReference type="InterPro" id="IPR036986">
    <property type="entry name" value="S4_RNA-bd_sf"/>
</dbReference>
<dbReference type="CDD" id="cd00165">
    <property type="entry name" value="S4"/>
    <property type="match status" value="1"/>
</dbReference>
<dbReference type="InterPro" id="IPR002942">
    <property type="entry name" value="S4_RNA-bd"/>
</dbReference>
<organism evidence="7 8">
    <name type="scientific">Ottowia thiooxydans</name>
    <dbReference type="NCBI Taxonomy" id="219182"/>
    <lineage>
        <taxon>Bacteria</taxon>
        <taxon>Pseudomonadati</taxon>
        <taxon>Pseudomonadota</taxon>
        <taxon>Betaproteobacteria</taxon>
        <taxon>Burkholderiales</taxon>
        <taxon>Comamonadaceae</taxon>
        <taxon>Ottowia</taxon>
    </lineage>
</organism>
<keyword evidence="2 4" id="KW-0694">RNA-binding</keyword>
<evidence type="ECO:0000313" key="7">
    <source>
        <dbReference type="EMBL" id="MET4576290.1"/>
    </source>
</evidence>
<comment type="caution">
    <text evidence="7">The sequence shown here is derived from an EMBL/GenBank/DDBJ whole genome shotgun (WGS) entry which is preliminary data.</text>
</comment>
<protein>
    <submittedName>
        <fullName evidence="7">Ribosome-associated heat shock protein Hsp15</fullName>
    </submittedName>
</protein>
<keyword evidence="7" id="KW-0346">Stress response</keyword>
<gene>
    <name evidence="7" type="ORF">ABIE13_001390</name>
</gene>
<feature type="domain" description="RNA-binding S4" evidence="6">
    <location>
        <begin position="8"/>
        <end position="71"/>
    </location>
</feature>
<sequence length="140" mass="15653">MADILDRQRIDKWLWAARFYKTRSLAVEQLDNGRVEVNGAVAKPSREVKPGDCVRLRSGRDELTVIVKGLSAMRGPAPVAQLLYEETADSASSRAEAASARRLAPEPAHTIEQGRPTKRDRRALDQQRGWGDRWSASLDE</sequence>
<feature type="region of interest" description="Disordered" evidence="5">
    <location>
        <begin position="91"/>
        <end position="140"/>
    </location>
</feature>
<dbReference type="PIRSF" id="PIRSF016821">
    <property type="entry name" value="HSP15"/>
    <property type="match status" value="1"/>
</dbReference>
<dbReference type="SMART" id="SM00363">
    <property type="entry name" value="S4"/>
    <property type="match status" value="1"/>
</dbReference>
<evidence type="ECO:0000256" key="4">
    <source>
        <dbReference type="PROSITE-ProRule" id="PRU00182"/>
    </source>
</evidence>
<name>A0ABV2Q5I5_9BURK</name>
<accession>A0ABV2Q5I5</accession>
<evidence type="ECO:0000313" key="8">
    <source>
        <dbReference type="Proteomes" id="UP001549320"/>
    </source>
</evidence>
<dbReference type="EMBL" id="JBEPSH010000002">
    <property type="protein sequence ID" value="MET4576290.1"/>
    <property type="molecule type" value="Genomic_DNA"/>
</dbReference>
<dbReference type="Pfam" id="PF01479">
    <property type="entry name" value="S4"/>
    <property type="match status" value="1"/>
</dbReference>
<evidence type="ECO:0000259" key="6">
    <source>
        <dbReference type="SMART" id="SM00363"/>
    </source>
</evidence>
<keyword evidence="8" id="KW-1185">Reference proteome</keyword>
<reference evidence="7 8" key="1">
    <citation type="submission" date="2024-06" db="EMBL/GenBank/DDBJ databases">
        <title>Sorghum-associated microbial communities from plants grown in Nebraska, USA.</title>
        <authorList>
            <person name="Schachtman D."/>
        </authorList>
    </citation>
    <scope>NUCLEOTIDE SEQUENCE [LARGE SCALE GENOMIC DNA]</scope>
    <source>
        <strain evidence="7 8">2709</strain>
    </source>
</reference>
<dbReference type="Proteomes" id="UP001549320">
    <property type="component" value="Unassembled WGS sequence"/>
</dbReference>
<dbReference type="Gene3D" id="3.10.290.10">
    <property type="entry name" value="RNA-binding S4 domain"/>
    <property type="match status" value="1"/>
</dbReference>
<keyword evidence="3" id="KW-0238">DNA-binding</keyword>
<dbReference type="SUPFAM" id="SSF55174">
    <property type="entry name" value="Alpha-L RNA-binding motif"/>
    <property type="match status" value="1"/>
</dbReference>
<dbReference type="PROSITE" id="PS50889">
    <property type="entry name" value="S4"/>
    <property type="match status" value="1"/>
</dbReference>
<evidence type="ECO:0000256" key="1">
    <source>
        <dbReference type="ARBA" id="ARBA00008396"/>
    </source>
</evidence>
<dbReference type="InterPro" id="IPR025708">
    <property type="entry name" value="HSP15"/>
</dbReference>
<comment type="similarity">
    <text evidence="1">Belongs to the HSP15 family.</text>
</comment>
<dbReference type="RefSeq" id="WP_354442294.1">
    <property type="nucleotide sequence ID" value="NZ_JBEPSH010000002.1"/>
</dbReference>
<feature type="compositionally biased region" description="Low complexity" evidence="5">
    <location>
        <begin position="91"/>
        <end position="108"/>
    </location>
</feature>